<accession>A0A3S3N8Y9</accession>
<evidence type="ECO:0000256" key="5">
    <source>
        <dbReference type="ARBA" id="ARBA00022792"/>
    </source>
</evidence>
<gene>
    <name evidence="8" type="ORF">CKAN_01963800</name>
</gene>
<evidence type="ECO:0000256" key="4">
    <source>
        <dbReference type="ARBA" id="ARBA00022737"/>
    </source>
</evidence>
<protein>
    <submittedName>
        <fullName evidence="8">Mitochondrial phosphate carrier protein 1, mitochondrial</fullName>
    </submittedName>
</protein>
<evidence type="ECO:0000256" key="1">
    <source>
        <dbReference type="ARBA" id="ARBA00004448"/>
    </source>
</evidence>
<organism evidence="8 9">
    <name type="scientific">Cinnamomum micranthum f. kanehirae</name>
    <dbReference type="NCBI Taxonomy" id="337451"/>
    <lineage>
        <taxon>Eukaryota</taxon>
        <taxon>Viridiplantae</taxon>
        <taxon>Streptophyta</taxon>
        <taxon>Embryophyta</taxon>
        <taxon>Tracheophyta</taxon>
        <taxon>Spermatophyta</taxon>
        <taxon>Magnoliopsida</taxon>
        <taxon>Magnoliidae</taxon>
        <taxon>Laurales</taxon>
        <taxon>Lauraceae</taxon>
        <taxon>Cinnamomum</taxon>
    </lineage>
</organism>
<comment type="similarity">
    <text evidence="2">Belongs to the mitochondrial carrier (TC 2.A.29) family.</text>
</comment>
<keyword evidence="9" id="KW-1185">Reference proteome</keyword>
<dbReference type="Proteomes" id="UP000283530">
    <property type="component" value="Unassembled WGS sequence"/>
</dbReference>
<dbReference type="GO" id="GO:0005315">
    <property type="term" value="F:phosphate transmembrane transporter activity"/>
    <property type="evidence" value="ECO:0007669"/>
    <property type="project" value="InterPro"/>
</dbReference>
<reference evidence="8 9" key="1">
    <citation type="journal article" date="2019" name="Nat. Plants">
        <title>Stout camphor tree genome fills gaps in understanding of flowering plant genome evolution.</title>
        <authorList>
            <person name="Chaw S.M."/>
            <person name="Liu Y.C."/>
            <person name="Wu Y.W."/>
            <person name="Wang H.Y."/>
            <person name="Lin C.I."/>
            <person name="Wu C.S."/>
            <person name="Ke H.M."/>
            <person name="Chang L.Y."/>
            <person name="Hsu C.Y."/>
            <person name="Yang H.T."/>
            <person name="Sudianto E."/>
            <person name="Hsu M.H."/>
            <person name="Wu K.P."/>
            <person name="Wang L.N."/>
            <person name="Leebens-Mack J.H."/>
            <person name="Tsai I.J."/>
        </authorList>
    </citation>
    <scope>NUCLEOTIDE SEQUENCE [LARGE SCALE GENOMIC DNA]</scope>
    <source>
        <strain evidence="9">cv. Chaw 1501</strain>
        <tissue evidence="8">Young leaves</tissue>
    </source>
</reference>
<keyword evidence="5" id="KW-0999">Mitochondrion inner membrane</keyword>
<comment type="subcellular location">
    <subcellularLocation>
        <location evidence="1">Mitochondrion inner membrane</location>
        <topology evidence="1">Multi-pass membrane protein</topology>
    </subcellularLocation>
</comment>
<dbReference type="GO" id="GO:0005743">
    <property type="term" value="C:mitochondrial inner membrane"/>
    <property type="evidence" value="ECO:0007669"/>
    <property type="project" value="UniProtKB-SubCell"/>
</dbReference>
<dbReference type="EMBL" id="QPKB01000008">
    <property type="protein sequence ID" value="RWR90541.1"/>
    <property type="molecule type" value="Genomic_DNA"/>
</dbReference>
<keyword evidence="7" id="KW-0496">Mitochondrion</keyword>
<dbReference type="OrthoDB" id="427452at2759"/>
<keyword evidence="3" id="KW-0813">Transport</keyword>
<comment type="caution">
    <text evidence="8">The sequence shown here is derived from an EMBL/GenBank/DDBJ whole genome shotgun (WGS) entry which is preliminary data.</text>
</comment>
<proteinExistence type="inferred from homology"/>
<keyword evidence="6" id="KW-0472">Membrane</keyword>
<name>A0A3S3N8Y9_9MAGN</name>
<evidence type="ECO:0000256" key="6">
    <source>
        <dbReference type="ARBA" id="ARBA00022989"/>
    </source>
</evidence>
<keyword evidence="6" id="KW-0812">Transmembrane</keyword>
<evidence type="ECO:0000256" key="2">
    <source>
        <dbReference type="ARBA" id="ARBA00006375"/>
    </source>
</evidence>
<evidence type="ECO:0000313" key="9">
    <source>
        <dbReference type="Proteomes" id="UP000283530"/>
    </source>
</evidence>
<evidence type="ECO:0000256" key="7">
    <source>
        <dbReference type="ARBA" id="ARBA00023128"/>
    </source>
</evidence>
<evidence type="ECO:0000313" key="8">
    <source>
        <dbReference type="EMBL" id="RWR90541.1"/>
    </source>
</evidence>
<keyword evidence="6" id="KW-1133">Transmembrane helix</keyword>
<dbReference type="GO" id="GO:1990547">
    <property type="term" value="P:mitochondrial phosphate ion transmembrane transport"/>
    <property type="evidence" value="ECO:0007669"/>
    <property type="project" value="InterPro"/>
</dbReference>
<dbReference type="PANTHER" id="PTHR45671">
    <property type="entry name" value="SOLUTE CARRIER FAMILY 25 (MITOCHONDRIAL CARRIER PHOSPHATE CARRIER), MEMBER 3, LIKE-RELATED-RELATED"/>
    <property type="match status" value="1"/>
</dbReference>
<sequence>MAFQSYMRQMDCLGTNCNPVSILMFSTFEHTVDILYRDVIGRRKEDCWRAQQLGLSNPADNIVASLYNKKADNIMQAVKKIGLVNLFTRSLPIRITMVGPVIKMQWLFYDTIKVLTGL</sequence>
<dbReference type="STRING" id="337451.A0A3S3N8Y9"/>
<keyword evidence="4" id="KW-0677">Repeat</keyword>
<dbReference type="PANTHER" id="PTHR45671:SF4">
    <property type="entry name" value="MITOCHONDRIAL PHOSPHATE CARRIER PROTEIN 1, MITOCHONDRIAL"/>
    <property type="match status" value="1"/>
</dbReference>
<evidence type="ECO:0000256" key="3">
    <source>
        <dbReference type="ARBA" id="ARBA00022448"/>
    </source>
</evidence>
<dbReference type="AlphaFoldDB" id="A0A3S3N8Y9"/>
<dbReference type="InterPro" id="IPR044677">
    <property type="entry name" value="SLC25A3/Pic2/Mir1-like"/>
</dbReference>